<dbReference type="SUPFAM" id="SSF57535">
    <property type="entry name" value="Complement control module/SCR domain"/>
    <property type="match status" value="1"/>
</dbReference>
<dbReference type="InterPro" id="IPR035976">
    <property type="entry name" value="Sushi/SCR/CCP_sf"/>
</dbReference>
<reference evidence="2 3" key="1">
    <citation type="submission" date="2016-10" db="EMBL/GenBank/DDBJ databases">
        <authorList>
            <person name="Cai Z."/>
        </authorList>
    </citation>
    <scope>NUCLEOTIDE SEQUENCE [LARGE SCALE GENOMIC DNA]</scope>
</reference>
<dbReference type="EMBL" id="FNXT01000240">
    <property type="protein sequence ID" value="SZX62570.1"/>
    <property type="molecule type" value="Genomic_DNA"/>
</dbReference>
<gene>
    <name evidence="2" type="ORF">BQ4739_LOCUS3144</name>
</gene>
<keyword evidence="1" id="KW-1015">Disulfide bond</keyword>
<keyword evidence="3" id="KW-1185">Reference proteome</keyword>
<name>A0A383VCA7_TETOB</name>
<dbReference type="Proteomes" id="UP000256970">
    <property type="component" value="Unassembled WGS sequence"/>
</dbReference>
<evidence type="ECO:0000256" key="1">
    <source>
        <dbReference type="ARBA" id="ARBA00023157"/>
    </source>
</evidence>
<evidence type="ECO:0008006" key="4">
    <source>
        <dbReference type="Google" id="ProtNLM"/>
    </source>
</evidence>
<dbReference type="AlphaFoldDB" id="A0A383VCA7"/>
<organism evidence="2 3">
    <name type="scientific">Tetradesmus obliquus</name>
    <name type="common">Green alga</name>
    <name type="synonym">Acutodesmus obliquus</name>
    <dbReference type="NCBI Taxonomy" id="3088"/>
    <lineage>
        <taxon>Eukaryota</taxon>
        <taxon>Viridiplantae</taxon>
        <taxon>Chlorophyta</taxon>
        <taxon>core chlorophytes</taxon>
        <taxon>Chlorophyceae</taxon>
        <taxon>CS clade</taxon>
        <taxon>Sphaeropleales</taxon>
        <taxon>Scenedesmaceae</taxon>
        <taxon>Tetradesmus</taxon>
    </lineage>
</organism>
<sequence length="149" mass="15444">MTDDGNNTSGDTADGDGIYSVKLAVQFMGSNESRCYTVVVGAAEAAPGTTVIDLGNAVTVTSFAAQCSDVPVDFECSANCREPYAYGPGRISRCLGGDVWTGPTGFCEPWVCTSDPFPQQGLPVTCDRKGQAGYAPGALCTAPCPQGRR</sequence>
<protein>
    <recommendedName>
        <fullName evidence="4">Sushi domain-containing protein</fullName>
    </recommendedName>
</protein>
<proteinExistence type="predicted"/>
<evidence type="ECO:0000313" key="2">
    <source>
        <dbReference type="EMBL" id="SZX62570.1"/>
    </source>
</evidence>
<evidence type="ECO:0000313" key="3">
    <source>
        <dbReference type="Proteomes" id="UP000256970"/>
    </source>
</evidence>
<accession>A0A383VCA7</accession>